<dbReference type="InterPro" id="IPR003439">
    <property type="entry name" value="ABC_transporter-like_ATP-bd"/>
</dbReference>
<dbReference type="GO" id="GO:1904680">
    <property type="term" value="F:peptide transmembrane transporter activity"/>
    <property type="evidence" value="ECO:0007669"/>
    <property type="project" value="InterPro"/>
</dbReference>
<keyword evidence="3" id="KW-0547">Nucleotide-binding</keyword>
<dbReference type="SMART" id="SM00382">
    <property type="entry name" value="AAA"/>
    <property type="match status" value="1"/>
</dbReference>
<sequence length="309" mass="34810">MTYTWRANFITNFFHETASCLLWVMLIPKVLAHTLTVGLYSRTNAAFMQARNSLQWFIDNYTDLATLRSILQRLSEFERIVGHPFEKGITRHTLSSADVQIENLVLKRPDGSVLTTLPNLTLHAGERWMISGPSGVGKSTLLRALAGLWGYGRGTLSFDIQHSMFVPQRPYVPDGTSLRQVLSYPATPEHYDTQAYESVLKSVNLARYSPRLEETQDWSQIFSPGEEQRLAIARVLLFRPRVVFLDEATSALDEENETLLYTALTTELPQTTLVSVAHHAALRRFHQHEILLSPEGALIQPLSASSATL</sequence>
<organism evidence="8 9">
    <name type="scientific">Acetobacter malorum</name>
    <dbReference type="NCBI Taxonomy" id="178901"/>
    <lineage>
        <taxon>Bacteria</taxon>
        <taxon>Pseudomonadati</taxon>
        <taxon>Pseudomonadota</taxon>
        <taxon>Alphaproteobacteria</taxon>
        <taxon>Acetobacterales</taxon>
        <taxon>Acetobacteraceae</taxon>
        <taxon>Acetobacter</taxon>
    </lineage>
</organism>
<accession>A0A177FW65</accession>
<dbReference type="Gene3D" id="3.40.50.300">
    <property type="entry name" value="P-loop containing nucleotide triphosphate hydrolases"/>
    <property type="match status" value="1"/>
</dbReference>
<feature type="domain" description="ABC transporter" evidence="7">
    <location>
        <begin position="99"/>
        <end position="309"/>
    </location>
</feature>
<evidence type="ECO:0000256" key="1">
    <source>
        <dbReference type="ARBA" id="ARBA00022448"/>
    </source>
</evidence>
<dbReference type="Proteomes" id="UP000077349">
    <property type="component" value="Unassembled WGS sequence"/>
</dbReference>
<dbReference type="GO" id="GO:0005524">
    <property type="term" value="F:ATP binding"/>
    <property type="evidence" value="ECO:0007669"/>
    <property type="project" value="UniProtKB-KW"/>
</dbReference>
<gene>
    <name evidence="8" type="ORF">Amal_04049</name>
</gene>
<dbReference type="CDD" id="cd03223">
    <property type="entry name" value="ABCD_peroxisomal_ALDP"/>
    <property type="match status" value="1"/>
</dbReference>
<dbReference type="AlphaFoldDB" id="A0A177FW65"/>
<dbReference type="GO" id="GO:0016887">
    <property type="term" value="F:ATP hydrolysis activity"/>
    <property type="evidence" value="ECO:0007669"/>
    <property type="project" value="InterPro"/>
</dbReference>
<dbReference type="PATRIC" id="fig|178901.16.peg.4432"/>
<dbReference type="InterPro" id="IPR027417">
    <property type="entry name" value="P-loop_NTPase"/>
</dbReference>
<comment type="caution">
    <text evidence="8">The sequence shown here is derived from an EMBL/GenBank/DDBJ whole genome shotgun (WGS) entry which is preliminary data.</text>
</comment>
<evidence type="ECO:0000259" key="7">
    <source>
        <dbReference type="PROSITE" id="PS50893"/>
    </source>
</evidence>
<reference evidence="8 9" key="1">
    <citation type="submission" date="2016-03" db="EMBL/GenBank/DDBJ databases">
        <title>Draft genome sequence of Acetobacter malorum CECT 7742, a strain isolated from strawberry vinegar.</title>
        <authorList>
            <person name="Sainz F."/>
            <person name="Mas A."/>
            <person name="Torija M.J."/>
        </authorList>
    </citation>
    <scope>NUCLEOTIDE SEQUENCE [LARGE SCALE GENOMIC DNA]</scope>
    <source>
        <strain evidence="8 9">CECT 7742</strain>
    </source>
</reference>
<dbReference type="SUPFAM" id="SSF52540">
    <property type="entry name" value="P-loop containing nucleoside triphosphate hydrolases"/>
    <property type="match status" value="1"/>
</dbReference>
<proteinExistence type="predicted"/>
<name>A0A177FW65_9PROT</name>
<keyword evidence="6" id="KW-0472">Membrane</keyword>
<dbReference type="Pfam" id="PF05992">
    <property type="entry name" value="SbmA_BacA"/>
    <property type="match status" value="1"/>
</dbReference>
<dbReference type="Pfam" id="PF00005">
    <property type="entry name" value="ABC_tran"/>
    <property type="match status" value="1"/>
</dbReference>
<dbReference type="InterPro" id="IPR003593">
    <property type="entry name" value="AAA+_ATPase"/>
</dbReference>
<dbReference type="EMBL" id="LVHD01000285">
    <property type="protein sequence ID" value="OAG72272.1"/>
    <property type="molecule type" value="Genomic_DNA"/>
</dbReference>
<keyword evidence="4 8" id="KW-0067">ATP-binding</keyword>
<dbReference type="GO" id="GO:0005886">
    <property type="term" value="C:plasma membrane"/>
    <property type="evidence" value="ECO:0007669"/>
    <property type="project" value="TreeGrafter"/>
</dbReference>
<dbReference type="GO" id="GO:0015833">
    <property type="term" value="P:peptide transport"/>
    <property type="evidence" value="ECO:0007669"/>
    <property type="project" value="InterPro"/>
</dbReference>
<evidence type="ECO:0000256" key="3">
    <source>
        <dbReference type="ARBA" id="ARBA00022741"/>
    </source>
</evidence>
<evidence type="ECO:0000313" key="9">
    <source>
        <dbReference type="Proteomes" id="UP000077349"/>
    </source>
</evidence>
<keyword evidence="1" id="KW-0813">Transport</keyword>
<dbReference type="PANTHER" id="PTHR11384">
    <property type="entry name" value="ATP-BINDING CASSETTE, SUB-FAMILY D MEMBER"/>
    <property type="match status" value="1"/>
</dbReference>
<evidence type="ECO:0000256" key="5">
    <source>
        <dbReference type="ARBA" id="ARBA00022989"/>
    </source>
</evidence>
<evidence type="ECO:0000256" key="4">
    <source>
        <dbReference type="ARBA" id="ARBA00022840"/>
    </source>
</evidence>
<dbReference type="PANTHER" id="PTHR11384:SF59">
    <property type="entry name" value="LYSOSOMAL COBALAMIN TRANSPORTER ABCD4"/>
    <property type="match status" value="1"/>
</dbReference>
<evidence type="ECO:0000256" key="2">
    <source>
        <dbReference type="ARBA" id="ARBA00022692"/>
    </source>
</evidence>
<keyword evidence="2" id="KW-0812">Transmembrane</keyword>
<dbReference type="InterPro" id="IPR009248">
    <property type="entry name" value="SbmA_BacA"/>
</dbReference>
<dbReference type="InterPro" id="IPR050835">
    <property type="entry name" value="ABC_transporter_sub-D"/>
</dbReference>
<keyword evidence="5" id="KW-1133">Transmembrane helix</keyword>
<evidence type="ECO:0000313" key="8">
    <source>
        <dbReference type="EMBL" id="OAG72272.1"/>
    </source>
</evidence>
<dbReference type="PROSITE" id="PS50893">
    <property type="entry name" value="ABC_TRANSPORTER_2"/>
    <property type="match status" value="1"/>
</dbReference>
<protein>
    <submittedName>
        <fullName evidence="8">ABC transporter ATP-binding protein</fullName>
    </submittedName>
</protein>
<evidence type="ECO:0000256" key="6">
    <source>
        <dbReference type="ARBA" id="ARBA00023136"/>
    </source>
</evidence>